<evidence type="ECO:0000256" key="6">
    <source>
        <dbReference type="ARBA" id="ARBA00022822"/>
    </source>
</evidence>
<dbReference type="PANTHER" id="PTHR22854">
    <property type="entry name" value="TRYPTOPHAN BIOSYNTHESIS PROTEIN"/>
    <property type="match status" value="1"/>
</dbReference>
<dbReference type="AlphaFoldDB" id="A0A0J8J8X5"/>
<comment type="pathway">
    <text evidence="2 9">Amino-acid biosynthesis; L-tryptophan biosynthesis; L-tryptophan from chorismate: step 4/5.</text>
</comment>
<keyword evidence="8 9" id="KW-0456">Lyase</keyword>
<dbReference type="OrthoDB" id="9804217at2"/>
<dbReference type="GO" id="GO:0004640">
    <property type="term" value="F:phosphoribosylanthranilate isomerase activity"/>
    <property type="evidence" value="ECO:0007669"/>
    <property type="project" value="TreeGrafter"/>
</dbReference>
<dbReference type="HAMAP" id="MF_00134_B">
    <property type="entry name" value="IGPS_B"/>
    <property type="match status" value="1"/>
</dbReference>
<evidence type="ECO:0000259" key="10">
    <source>
        <dbReference type="Pfam" id="PF00218"/>
    </source>
</evidence>
<evidence type="ECO:0000313" key="12">
    <source>
        <dbReference type="Proteomes" id="UP000052258"/>
    </source>
</evidence>
<dbReference type="FunFam" id="3.20.20.70:FF:000024">
    <property type="entry name" value="Indole-3-glycerol phosphate synthase"/>
    <property type="match status" value="1"/>
</dbReference>
<dbReference type="InterPro" id="IPR001468">
    <property type="entry name" value="Indole-3-GlycerolPSynthase_CS"/>
</dbReference>
<comment type="similarity">
    <text evidence="3 9">Belongs to the TrpC family.</text>
</comment>
<accession>A0A0J8J8X5</accession>
<dbReference type="GO" id="GO:0000162">
    <property type="term" value="P:L-tryptophan biosynthetic process"/>
    <property type="evidence" value="ECO:0007669"/>
    <property type="project" value="UniProtKB-UniRule"/>
</dbReference>
<evidence type="ECO:0000313" key="11">
    <source>
        <dbReference type="EMBL" id="KMT60761.1"/>
    </source>
</evidence>
<dbReference type="PATRIC" id="fig|1430899.3.peg.468"/>
<gene>
    <name evidence="9" type="primary">trpC</name>
    <name evidence="11" type="ORF">X560_0452</name>
</gene>
<reference evidence="11 12" key="1">
    <citation type="journal article" date="2015" name="Genome Biol. Evol.">
        <title>Comparative Genomics of Listeria Sensu Lato: Genus-Wide Differences in Evolutionary Dynamics and the Progressive Gain of Complex, Potentially Pathogenicity-Related Traits through Lateral Gene Transfer.</title>
        <authorList>
            <person name="Chiara M."/>
            <person name="Caruso M."/>
            <person name="D'Erchia A.M."/>
            <person name="Manzari C."/>
            <person name="Fraccalvieri R."/>
            <person name="Goffredo E."/>
            <person name="Latorre L."/>
            <person name="Miccolupo A."/>
            <person name="Padalino I."/>
            <person name="Santagada G."/>
            <person name="Chiocco D."/>
            <person name="Pesole G."/>
            <person name="Horner D.S."/>
            <person name="Parisi A."/>
        </authorList>
    </citation>
    <scope>NUCLEOTIDE SEQUENCE [LARGE SCALE GENOMIC DNA]</scope>
    <source>
        <strain evidence="11 12">1991</strain>
    </source>
</reference>
<organism evidence="11 12">
    <name type="scientific">Listeria fleischmannii 1991</name>
    <dbReference type="NCBI Taxonomy" id="1430899"/>
    <lineage>
        <taxon>Bacteria</taxon>
        <taxon>Bacillati</taxon>
        <taxon>Bacillota</taxon>
        <taxon>Bacilli</taxon>
        <taxon>Bacillales</taxon>
        <taxon>Listeriaceae</taxon>
        <taxon>Listeria</taxon>
    </lineage>
</organism>
<dbReference type="NCBIfam" id="NF001377">
    <property type="entry name" value="PRK00278.2-4"/>
    <property type="match status" value="1"/>
</dbReference>
<dbReference type="InterPro" id="IPR013785">
    <property type="entry name" value="Aldolase_TIM"/>
</dbReference>
<comment type="caution">
    <text evidence="11">The sequence shown here is derived from an EMBL/GenBank/DDBJ whole genome shotgun (WGS) entry which is preliminary data.</text>
</comment>
<comment type="catalytic activity">
    <reaction evidence="1 9">
        <text>1-(2-carboxyphenylamino)-1-deoxy-D-ribulose 5-phosphate + H(+) = (1S,2R)-1-C-(indol-3-yl)glycerol 3-phosphate + CO2 + H2O</text>
        <dbReference type="Rhea" id="RHEA:23476"/>
        <dbReference type="ChEBI" id="CHEBI:15377"/>
        <dbReference type="ChEBI" id="CHEBI:15378"/>
        <dbReference type="ChEBI" id="CHEBI:16526"/>
        <dbReference type="ChEBI" id="CHEBI:58613"/>
        <dbReference type="ChEBI" id="CHEBI:58866"/>
        <dbReference type="EC" id="4.1.1.48"/>
    </reaction>
</comment>
<sequence length="254" mass="28183">MTSFLEEILMQKQNEVAEMKKQILKPQIERPSFIDFLAENPGRVQLIAEVKRASPSKGIINATVDPVEQAKAYERAGAGLISVLTDEMFFKGSMEDLKQVAEAVSVPVLCKDFIISEKQLIRARNNGASAILLIVAALDTATLKALYKRATEIGLLPLVEVHNAEELKIAERIGAILIGVNNRNLKTFEVDIAVSEALARQMVNQSAYYISESGFRTAEDVNRIKEKYRAVLVGEALMREDDPKAAAERLRVVR</sequence>
<dbReference type="CDD" id="cd00331">
    <property type="entry name" value="IGPS"/>
    <property type="match status" value="1"/>
</dbReference>
<dbReference type="Gene3D" id="3.20.20.70">
    <property type="entry name" value="Aldolase class I"/>
    <property type="match status" value="1"/>
</dbReference>
<name>A0A0J8J8X5_9LIST</name>
<evidence type="ECO:0000256" key="1">
    <source>
        <dbReference type="ARBA" id="ARBA00001633"/>
    </source>
</evidence>
<keyword evidence="7 9" id="KW-0057">Aromatic amino acid biosynthesis</keyword>
<dbReference type="NCBIfam" id="NF001371">
    <property type="entry name" value="PRK00278.1-3"/>
    <property type="match status" value="1"/>
</dbReference>
<evidence type="ECO:0000256" key="7">
    <source>
        <dbReference type="ARBA" id="ARBA00023141"/>
    </source>
</evidence>
<proteinExistence type="inferred from homology"/>
<keyword evidence="12" id="KW-1185">Reference proteome</keyword>
<dbReference type="Proteomes" id="UP000052258">
    <property type="component" value="Unassembled WGS sequence"/>
</dbReference>
<keyword evidence="4 9" id="KW-0028">Amino-acid biosynthesis</keyword>
<dbReference type="PANTHER" id="PTHR22854:SF2">
    <property type="entry name" value="INDOLE-3-GLYCEROL-PHOSPHATE SYNTHASE"/>
    <property type="match status" value="1"/>
</dbReference>
<keyword evidence="6 9" id="KW-0822">Tryptophan biosynthesis</keyword>
<dbReference type="EC" id="4.1.1.48" evidence="9"/>
<dbReference type="PROSITE" id="PS00614">
    <property type="entry name" value="IGPS"/>
    <property type="match status" value="1"/>
</dbReference>
<dbReference type="EMBL" id="AZHO01000006">
    <property type="protein sequence ID" value="KMT60761.1"/>
    <property type="molecule type" value="Genomic_DNA"/>
</dbReference>
<protein>
    <recommendedName>
        <fullName evidence="9">Indole-3-glycerol phosphate synthase</fullName>
        <shortName evidence="9">IGPS</shortName>
        <ecNumber evidence="9">4.1.1.48</ecNumber>
    </recommendedName>
</protein>
<dbReference type="GO" id="GO:0004425">
    <property type="term" value="F:indole-3-glycerol-phosphate synthase activity"/>
    <property type="evidence" value="ECO:0007669"/>
    <property type="project" value="UniProtKB-UniRule"/>
</dbReference>
<evidence type="ECO:0000256" key="3">
    <source>
        <dbReference type="ARBA" id="ARBA00008737"/>
    </source>
</evidence>
<evidence type="ECO:0000256" key="5">
    <source>
        <dbReference type="ARBA" id="ARBA00022793"/>
    </source>
</evidence>
<keyword evidence="5 9" id="KW-0210">Decarboxylase</keyword>
<evidence type="ECO:0000256" key="4">
    <source>
        <dbReference type="ARBA" id="ARBA00022605"/>
    </source>
</evidence>
<evidence type="ECO:0000256" key="8">
    <source>
        <dbReference type="ARBA" id="ARBA00023239"/>
    </source>
</evidence>
<evidence type="ECO:0000256" key="9">
    <source>
        <dbReference type="HAMAP-Rule" id="MF_00134"/>
    </source>
</evidence>
<dbReference type="RefSeq" id="WP_007472618.1">
    <property type="nucleotide sequence ID" value="NZ_KQ130610.1"/>
</dbReference>
<evidence type="ECO:0000256" key="2">
    <source>
        <dbReference type="ARBA" id="ARBA00004696"/>
    </source>
</evidence>
<dbReference type="InterPro" id="IPR011060">
    <property type="entry name" value="RibuloseP-bd_barrel"/>
</dbReference>
<dbReference type="UniPathway" id="UPA00035">
    <property type="reaction ID" value="UER00043"/>
</dbReference>
<dbReference type="SUPFAM" id="SSF51366">
    <property type="entry name" value="Ribulose-phoshate binding barrel"/>
    <property type="match status" value="1"/>
</dbReference>
<feature type="domain" description="Indole-3-glycerol phosphate synthase" evidence="10">
    <location>
        <begin position="5"/>
        <end position="250"/>
    </location>
</feature>
<dbReference type="Pfam" id="PF00218">
    <property type="entry name" value="IGPS"/>
    <property type="match status" value="1"/>
</dbReference>
<dbReference type="InterPro" id="IPR045186">
    <property type="entry name" value="Indole-3-glycerol_P_synth"/>
</dbReference>
<dbReference type="InterPro" id="IPR013798">
    <property type="entry name" value="Indole-3-glycerol_P_synth_dom"/>
</dbReference>